<dbReference type="EMBL" id="ML208261">
    <property type="protein sequence ID" value="TFK75972.1"/>
    <property type="molecule type" value="Genomic_DNA"/>
</dbReference>
<proteinExistence type="predicted"/>
<reference evidence="1 2" key="1">
    <citation type="journal article" date="2019" name="Nat. Ecol. Evol.">
        <title>Megaphylogeny resolves global patterns of mushroom evolution.</title>
        <authorList>
            <person name="Varga T."/>
            <person name="Krizsan K."/>
            <person name="Foldi C."/>
            <person name="Dima B."/>
            <person name="Sanchez-Garcia M."/>
            <person name="Sanchez-Ramirez S."/>
            <person name="Szollosi G.J."/>
            <person name="Szarkandi J.G."/>
            <person name="Papp V."/>
            <person name="Albert L."/>
            <person name="Andreopoulos W."/>
            <person name="Angelini C."/>
            <person name="Antonin V."/>
            <person name="Barry K.W."/>
            <person name="Bougher N.L."/>
            <person name="Buchanan P."/>
            <person name="Buyck B."/>
            <person name="Bense V."/>
            <person name="Catcheside P."/>
            <person name="Chovatia M."/>
            <person name="Cooper J."/>
            <person name="Damon W."/>
            <person name="Desjardin D."/>
            <person name="Finy P."/>
            <person name="Geml J."/>
            <person name="Haridas S."/>
            <person name="Hughes K."/>
            <person name="Justo A."/>
            <person name="Karasinski D."/>
            <person name="Kautmanova I."/>
            <person name="Kiss B."/>
            <person name="Kocsube S."/>
            <person name="Kotiranta H."/>
            <person name="LaButti K.M."/>
            <person name="Lechner B.E."/>
            <person name="Liimatainen K."/>
            <person name="Lipzen A."/>
            <person name="Lukacs Z."/>
            <person name="Mihaltcheva S."/>
            <person name="Morgado L.N."/>
            <person name="Niskanen T."/>
            <person name="Noordeloos M.E."/>
            <person name="Ohm R.A."/>
            <person name="Ortiz-Santana B."/>
            <person name="Ovrebo C."/>
            <person name="Racz N."/>
            <person name="Riley R."/>
            <person name="Savchenko A."/>
            <person name="Shiryaev A."/>
            <person name="Soop K."/>
            <person name="Spirin V."/>
            <person name="Szebenyi C."/>
            <person name="Tomsovsky M."/>
            <person name="Tulloss R.E."/>
            <person name="Uehling J."/>
            <person name="Grigoriev I.V."/>
            <person name="Vagvolgyi C."/>
            <person name="Papp T."/>
            <person name="Martin F.M."/>
            <person name="Miettinen O."/>
            <person name="Hibbett D.S."/>
            <person name="Nagy L.G."/>
        </authorList>
    </citation>
    <scope>NUCLEOTIDE SEQUENCE [LARGE SCALE GENOMIC DNA]</scope>
    <source>
        <strain evidence="1 2">NL-1719</strain>
    </source>
</reference>
<keyword evidence="2" id="KW-1185">Reference proteome</keyword>
<sequence length="237" mass="26307">MYRMLKPLAMLMPMPIISPPDTLVPPERAPPAQEKEPAGHLRKPKLLSDHIPKRVRSGLSDTKRHAIRLAKRKHAVKKAANLRPEDAAYCHVYVGQINSGITAELLTTSFEDFGLTVRRVQIRCSVGQAVVTHIPTGTRQALDRQYATVEFYDPKSAKRALHMNGALLDGCTLLVTPSPLDLPEASEIVSGKAFFAADCAVFTNLRVRRLNHAKPTQVVQTSSKNWFMDVSFAKCIM</sequence>
<gene>
    <name evidence="1" type="ORF">BDN72DRAFT_874200</name>
</gene>
<dbReference type="Proteomes" id="UP000308600">
    <property type="component" value="Unassembled WGS sequence"/>
</dbReference>
<evidence type="ECO:0000313" key="2">
    <source>
        <dbReference type="Proteomes" id="UP000308600"/>
    </source>
</evidence>
<name>A0ACD3BEC7_9AGAR</name>
<accession>A0ACD3BEC7</accession>
<organism evidence="1 2">
    <name type="scientific">Pluteus cervinus</name>
    <dbReference type="NCBI Taxonomy" id="181527"/>
    <lineage>
        <taxon>Eukaryota</taxon>
        <taxon>Fungi</taxon>
        <taxon>Dikarya</taxon>
        <taxon>Basidiomycota</taxon>
        <taxon>Agaricomycotina</taxon>
        <taxon>Agaricomycetes</taxon>
        <taxon>Agaricomycetidae</taxon>
        <taxon>Agaricales</taxon>
        <taxon>Pluteineae</taxon>
        <taxon>Pluteaceae</taxon>
        <taxon>Pluteus</taxon>
    </lineage>
</organism>
<protein>
    <submittedName>
        <fullName evidence="1">Uncharacterized protein</fullName>
    </submittedName>
</protein>
<evidence type="ECO:0000313" key="1">
    <source>
        <dbReference type="EMBL" id="TFK75972.1"/>
    </source>
</evidence>